<evidence type="ECO:0000256" key="5">
    <source>
        <dbReference type="ARBA" id="ARBA00022833"/>
    </source>
</evidence>
<dbReference type="PANTHER" id="PTHR40626">
    <property type="entry name" value="MIP31509P"/>
    <property type="match status" value="1"/>
</dbReference>
<feature type="domain" description="C2H2-type" evidence="9">
    <location>
        <begin position="128"/>
        <end position="157"/>
    </location>
</feature>
<protein>
    <recommendedName>
        <fullName evidence="9">C2H2-type domain-containing protein</fullName>
    </recommendedName>
</protein>
<dbReference type="RefSeq" id="XP_056072788.1">
    <property type="nucleotide sequence ID" value="XM_056212480.1"/>
</dbReference>
<keyword evidence="4 7" id="KW-0863">Zinc-finger</keyword>
<evidence type="ECO:0000256" key="3">
    <source>
        <dbReference type="ARBA" id="ARBA00022737"/>
    </source>
</evidence>
<evidence type="ECO:0000256" key="6">
    <source>
        <dbReference type="ARBA" id="ARBA00023242"/>
    </source>
</evidence>
<dbReference type="Proteomes" id="UP001140513">
    <property type="component" value="Unassembled WGS sequence"/>
</dbReference>
<dbReference type="EMBL" id="JAPEUX010000003">
    <property type="protein sequence ID" value="KAJ4355662.1"/>
    <property type="molecule type" value="Genomic_DNA"/>
</dbReference>
<comment type="caution">
    <text evidence="10">The sequence shown here is derived from an EMBL/GenBank/DDBJ whole genome shotgun (WGS) entry which is preliminary data.</text>
</comment>
<keyword evidence="5" id="KW-0862">Zinc</keyword>
<dbReference type="AlphaFoldDB" id="A0A9W9CCR7"/>
<evidence type="ECO:0000256" key="2">
    <source>
        <dbReference type="ARBA" id="ARBA00022723"/>
    </source>
</evidence>
<keyword evidence="6" id="KW-0539">Nucleus</keyword>
<evidence type="ECO:0000259" key="9">
    <source>
        <dbReference type="PROSITE" id="PS50157"/>
    </source>
</evidence>
<proteinExistence type="predicted"/>
<evidence type="ECO:0000256" key="7">
    <source>
        <dbReference type="PROSITE-ProRule" id="PRU00042"/>
    </source>
</evidence>
<evidence type="ECO:0000256" key="4">
    <source>
        <dbReference type="ARBA" id="ARBA00022771"/>
    </source>
</evidence>
<dbReference type="PROSITE" id="PS50157">
    <property type="entry name" value="ZINC_FINGER_C2H2_2"/>
    <property type="match status" value="2"/>
</dbReference>
<dbReference type="InterPro" id="IPR036236">
    <property type="entry name" value="Znf_C2H2_sf"/>
</dbReference>
<comment type="subcellular location">
    <subcellularLocation>
        <location evidence="1">Nucleus</location>
    </subcellularLocation>
</comment>
<dbReference type="GO" id="GO:0000785">
    <property type="term" value="C:chromatin"/>
    <property type="evidence" value="ECO:0007669"/>
    <property type="project" value="TreeGrafter"/>
</dbReference>
<dbReference type="GO" id="GO:0000978">
    <property type="term" value="F:RNA polymerase II cis-regulatory region sequence-specific DNA binding"/>
    <property type="evidence" value="ECO:0007669"/>
    <property type="project" value="InterPro"/>
</dbReference>
<dbReference type="PANTHER" id="PTHR40626:SF11">
    <property type="entry name" value="ZINC FINGER PROTEIN YPR022C"/>
    <property type="match status" value="1"/>
</dbReference>
<evidence type="ECO:0000256" key="8">
    <source>
        <dbReference type="SAM" id="MobiDB-lite"/>
    </source>
</evidence>
<feature type="compositionally biased region" description="Polar residues" evidence="8">
    <location>
        <begin position="245"/>
        <end position="269"/>
    </location>
</feature>
<dbReference type="SMART" id="SM00355">
    <property type="entry name" value="ZnF_C2H2"/>
    <property type="match status" value="2"/>
</dbReference>
<dbReference type="InterPro" id="IPR013087">
    <property type="entry name" value="Znf_C2H2_type"/>
</dbReference>
<dbReference type="GO" id="GO:0008270">
    <property type="term" value="F:zinc ion binding"/>
    <property type="evidence" value="ECO:0007669"/>
    <property type="project" value="UniProtKB-KW"/>
</dbReference>
<dbReference type="GO" id="GO:0005634">
    <property type="term" value="C:nucleus"/>
    <property type="evidence" value="ECO:0007669"/>
    <property type="project" value="UniProtKB-SubCell"/>
</dbReference>
<gene>
    <name evidence="10" type="ORF">N0V89_003682</name>
</gene>
<dbReference type="GeneID" id="80907212"/>
<evidence type="ECO:0000313" key="10">
    <source>
        <dbReference type="EMBL" id="KAJ4355662.1"/>
    </source>
</evidence>
<reference evidence="10" key="1">
    <citation type="submission" date="2022-10" db="EMBL/GenBank/DDBJ databases">
        <title>Tapping the CABI collections for fungal endophytes: first genome assemblies for Collariella, Neodidymelliopsis, Ascochyta clinopodiicola, Didymella pomorum, Didymosphaeria variabile, Neocosmospora piperis and Neocucurbitaria cava.</title>
        <authorList>
            <person name="Hill R."/>
        </authorList>
    </citation>
    <scope>NUCLEOTIDE SEQUENCE</scope>
    <source>
        <strain evidence="10">IMI 356815</strain>
    </source>
</reference>
<feature type="compositionally biased region" description="Acidic residues" evidence="8">
    <location>
        <begin position="300"/>
        <end position="310"/>
    </location>
</feature>
<dbReference type="Pfam" id="PF00096">
    <property type="entry name" value="zf-C2H2"/>
    <property type="match status" value="2"/>
</dbReference>
<feature type="region of interest" description="Disordered" evidence="8">
    <location>
        <begin position="1"/>
        <end position="97"/>
    </location>
</feature>
<organism evidence="10 11">
    <name type="scientific">Didymosphaeria variabile</name>
    <dbReference type="NCBI Taxonomy" id="1932322"/>
    <lineage>
        <taxon>Eukaryota</taxon>
        <taxon>Fungi</taxon>
        <taxon>Dikarya</taxon>
        <taxon>Ascomycota</taxon>
        <taxon>Pezizomycotina</taxon>
        <taxon>Dothideomycetes</taxon>
        <taxon>Pleosporomycetidae</taxon>
        <taxon>Pleosporales</taxon>
        <taxon>Massarineae</taxon>
        <taxon>Didymosphaeriaceae</taxon>
        <taxon>Didymosphaeria</taxon>
    </lineage>
</organism>
<feature type="compositionally biased region" description="Acidic residues" evidence="8">
    <location>
        <begin position="37"/>
        <end position="50"/>
    </location>
</feature>
<keyword evidence="11" id="KW-1185">Reference proteome</keyword>
<dbReference type="SUPFAM" id="SSF57667">
    <property type="entry name" value="beta-beta-alpha zinc fingers"/>
    <property type="match status" value="1"/>
</dbReference>
<feature type="compositionally biased region" description="Acidic residues" evidence="8">
    <location>
        <begin position="59"/>
        <end position="76"/>
    </location>
</feature>
<accession>A0A9W9CCR7</accession>
<dbReference type="Gene3D" id="3.30.160.60">
    <property type="entry name" value="Classic Zinc Finger"/>
    <property type="match status" value="1"/>
</dbReference>
<evidence type="ECO:0000256" key="1">
    <source>
        <dbReference type="ARBA" id="ARBA00004123"/>
    </source>
</evidence>
<feature type="region of interest" description="Disordered" evidence="8">
    <location>
        <begin position="223"/>
        <end position="343"/>
    </location>
</feature>
<keyword evidence="2" id="KW-0479">Metal-binding</keyword>
<dbReference type="OrthoDB" id="10018191at2759"/>
<keyword evidence="3" id="KW-0677">Repeat</keyword>
<dbReference type="GO" id="GO:0000981">
    <property type="term" value="F:DNA-binding transcription factor activity, RNA polymerase II-specific"/>
    <property type="evidence" value="ECO:0007669"/>
    <property type="project" value="InterPro"/>
</dbReference>
<dbReference type="PROSITE" id="PS00028">
    <property type="entry name" value="ZINC_FINGER_C2H2_1"/>
    <property type="match status" value="1"/>
</dbReference>
<feature type="domain" description="C2H2-type" evidence="9">
    <location>
        <begin position="158"/>
        <end position="188"/>
    </location>
</feature>
<name>A0A9W9CCR7_9PLEO</name>
<feature type="compositionally biased region" description="Acidic residues" evidence="8">
    <location>
        <begin position="1"/>
        <end position="11"/>
    </location>
</feature>
<evidence type="ECO:0000313" key="11">
    <source>
        <dbReference type="Proteomes" id="UP001140513"/>
    </source>
</evidence>
<sequence length="343" mass="37238">MGVDTDQDSELSDPPTDLLSEDGESKFNKHKGRPEASDLDQADFDTDLETDQATAADGFGEDSGYEAQNESEEDDERVEHVESLEDSEDEWLPFTRTTSSKATALPLKKTKKASKTKKDTKTNYTKHYLCPWPACGQRFGRKDHLKRHVDSHSETKSFRCPAPFCGHATKRKDNLKEHLKLRHNLSATAAARGVDQAARAAVAETHALAATVNAAIAAAERIRDAGSSRKVANGSGGMKKGRSGAATSSRKPKVATSSEGARQTGTGQQAAIDYEGQTKDENQSGAMNSNRGARVGSASNDDDDNNDIDERETVRRNMKRKRGESNEDIVGSKKARNGKDVAV</sequence>
<dbReference type="InterPro" id="IPR051059">
    <property type="entry name" value="VerF-like"/>
</dbReference>